<evidence type="ECO:0000313" key="2">
    <source>
        <dbReference type="WBParaSite" id="JU765_v2.g3412.t1"/>
    </source>
</evidence>
<reference evidence="2" key="1">
    <citation type="submission" date="2022-11" db="UniProtKB">
        <authorList>
            <consortium name="WormBaseParasite"/>
        </authorList>
    </citation>
    <scope>IDENTIFICATION</scope>
</reference>
<organism evidence="1 2">
    <name type="scientific">Panagrolaimus sp. JU765</name>
    <dbReference type="NCBI Taxonomy" id="591449"/>
    <lineage>
        <taxon>Eukaryota</taxon>
        <taxon>Metazoa</taxon>
        <taxon>Ecdysozoa</taxon>
        <taxon>Nematoda</taxon>
        <taxon>Chromadorea</taxon>
        <taxon>Rhabditida</taxon>
        <taxon>Tylenchina</taxon>
        <taxon>Panagrolaimomorpha</taxon>
        <taxon>Panagrolaimoidea</taxon>
        <taxon>Panagrolaimidae</taxon>
        <taxon>Panagrolaimus</taxon>
    </lineage>
</organism>
<protein>
    <submittedName>
        <fullName evidence="2">NADAR domain-containing protein</fullName>
    </submittedName>
</protein>
<evidence type="ECO:0000313" key="1">
    <source>
        <dbReference type="Proteomes" id="UP000887576"/>
    </source>
</evidence>
<name>A0AC34R4Y8_9BILA</name>
<proteinExistence type="predicted"/>
<accession>A0AC34R4Y8</accession>
<sequence length="206" mass="23921">MIAEIFNFDDSVKNQINAPGFDSKKFENCEFESVSAQNGVDGQFYTFFYRSKNVFSNFYPSFFVAHGILFNCSEQYFMYQKARYFNDLEIAAEILQNSDPATIKSLGRKVKNFDVKKWDKVSISIMKTANYYKFVQNPTLRAELFKTKGSTLAEASPRDTIWGIGFGMANNNILDPKKWRGKNQLGFILTKLRDYLMEKPEFKHEC</sequence>
<dbReference type="Proteomes" id="UP000887576">
    <property type="component" value="Unplaced"/>
</dbReference>
<dbReference type="WBParaSite" id="JU765_v2.g3412.t1">
    <property type="protein sequence ID" value="JU765_v2.g3412.t1"/>
    <property type="gene ID" value="JU765_v2.g3412"/>
</dbReference>